<feature type="binding site" evidence="5">
    <location>
        <position position="113"/>
    </location>
    <ligand>
        <name>substrate</name>
    </ligand>
</feature>
<dbReference type="GO" id="GO:0016491">
    <property type="term" value="F:oxidoreductase activity"/>
    <property type="evidence" value="ECO:0007669"/>
    <property type="project" value="UniProtKB-KW"/>
</dbReference>
<evidence type="ECO:0000313" key="9">
    <source>
        <dbReference type="Proteomes" id="UP000770015"/>
    </source>
</evidence>
<protein>
    <submittedName>
        <fullName evidence="8">NAD(P)H-dependent D-xylose reductase xyl1</fullName>
    </submittedName>
</protein>
<dbReference type="PRINTS" id="PR00069">
    <property type="entry name" value="ALDKETRDTASE"/>
</dbReference>
<dbReference type="PIRSF" id="PIRSF000097">
    <property type="entry name" value="AKR"/>
    <property type="match status" value="1"/>
</dbReference>
<name>A0A9P9AED3_9PEZI</name>
<reference evidence="8" key="1">
    <citation type="journal article" date="2021" name="Nat. Commun.">
        <title>Genetic determinants of endophytism in the Arabidopsis root mycobiome.</title>
        <authorList>
            <person name="Mesny F."/>
            <person name="Miyauchi S."/>
            <person name="Thiergart T."/>
            <person name="Pickel B."/>
            <person name="Atanasova L."/>
            <person name="Karlsson M."/>
            <person name="Huettel B."/>
            <person name="Barry K.W."/>
            <person name="Haridas S."/>
            <person name="Chen C."/>
            <person name="Bauer D."/>
            <person name="Andreopoulos W."/>
            <person name="Pangilinan J."/>
            <person name="LaButti K."/>
            <person name="Riley R."/>
            <person name="Lipzen A."/>
            <person name="Clum A."/>
            <person name="Drula E."/>
            <person name="Henrissat B."/>
            <person name="Kohler A."/>
            <person name="Grigoriev I.V."/>
            <person name="Martin F.M."/>
            <person name="Hacquard S."/>
        </authorList>
    </citation>
    <scope>NUCLEOTIDE SEQUENCE</scope>
    <source>
        <strain evidence="8">MPI-SDFR-AT-0117</strain>
    </source>
</reference>
<sequence>MATPQVELRSGGAGVPQVGFGLWKVPNDKTADVVYSAIVNGYRHFDSACDYGNEKETGEGIRRALDEGIVTREELFITTKLWATFHAKEHVRPAAERQLADLGLEYVDLYMIHFPVPLEYVDPSSRYPPGWSAYADKWESKPSNVSIAETYAAMEQLVDDGLVKSLGVCNFQGSLLLDLTRTARIQPAVLQIEYHPYLVQDTLVTLCKDLGIAVTGYSSFGPTSYRDMGSPKGFNTPLLLENGTVTALASKHQKTAAQVLLRWATQKGLVVIPKAATDSRQKENLDIFSFNLEDEEIKQIDSLDKGLRFNDPGEYLNPPQRIFA</sequence>
<comment type="caution">
    <text evidence="8">The sequence shown here is derived from an EMBL/GenBank/DDBJ whole genome shotgun (WGS) entry which is preliminary data.</text>
</comment>
<evidence type="ECO:0000256" key="3">
    <source>
        <dbReference type="ARBA" id="ARBA00023002"/>
    </source>
</evidence>
<dbReference type="PROSITE" id="PS00062">
    <property type="entry name" value="ALDOKETO_REDUCTASE_2"/>
    <property type="match status" value="1"/>
</dbReference>
<evidence type="ECO:0000256" key="4">
    <source>
        <dbReference type="PIRSR" id="PIRSR000097-1"/>
    </source>
</evidence>
<proteinExistence type="inferred from homology"/>
<evidence type="ECO:0000313" key="8">
    <source>
        <dbReference type="EMBL" id="KAH6694147.1"/>
    </source>
</evidence>
<evidence type="ECO:0000256" key="5">
    <source>
        <dbReference type="PIRSR" id="PIRSR000097-2"/>
    </source>
</evidence>
<evidence type="ECO:0000256" key="1">
    <source>
        <dbReference type="ARBA" id="ARBA00007905"/>
    </source>
</evidence>
<dbReference type="PANTHER" id="PTHR11732">
    <property type="entry name" value="ALDO/KETO REDUCTASE"/>
    <property type="match status" value="1"/>
</dbReference>
<evidence type="ECO:0000259" key="7">
    <source>
        <dbReference type="Pfam" id="PF00248"/>
    </source>
</evidence>
<comment type="similarity">
    <text evidence="1">Belongs to the aldo/keto reductase family.</text>
</comment>
<feature type="site" description="Lowers pKa of active site Tyr" evidence="6">
    <location>
        <position position="80"/>
    </location>
</feature>
<dbReference type="InterPro" id="IPR018170">
    <property type="entry name" value="Aldo/ket_reductase_CS"/>
</dbReference>
<accession>A0A9P9AED3</accession>
<feature type="domain" description="NADP-dependent oxidoreductase" evidence="7">
    <location>
        <begin position="19"/>
        <end position="304"/>
    </location>
</feature>
<dbReference type="OrthoDB" id="416253at2759"/>
<dbReference type="SUPFAM" id="SSF51430">
    <property type="entry name" value="NAD(P)-linked oxidoreductase"/>
    <property type="match status" value="1"/>
</dbReference>
<keyword evidence="3" id="KW-0560">Oxidoreductase</keyword>
<gene>
    <name evidence="8" type="ORF">F5X68DRAFT_148654</name>
</gene>
<dbReference type="InterPro" id="IPR020471">
    <property type="entry name" value="AKR"/>
</dbReference>
<keyword evidence="9" id="KW-1185">Reference proteome</keyword>
<dbReference type="InterPro" id="IPR023210">
    <property type="entry name" value="NADP_OxRdtase_dom"/>
</dbReference>
<feature type="active site" description="Proton donor" evidence="4">
    <location>
        <position position="51"/>
    </location>
</feature>
<dbReference type="FunFam" id="3.20.20.100:FF:000007">
    <property type="entry name" value="NAD(P)H-dependent D-xylose reductase xyl1"/>
    <property type="match status" value="1"/>
</dbReference>
<dbReference type="InterPro" id="IPR036812">
    <property type="entry name" value="NAD(P)_OxRdtase_dom_sf"/>
</dbReference>
<organism evidence="8 9">
    <name type="scientific">Plectosphaerella plurivora</name>
    <dbReference type="NCBI Taxonomy" id="936078"/>
    <lineage>
        <taxon>Eukaryota</taxon>
        <taxon>Fungi</taxon>
        <taxon>Dikarya</taxon>
        <taxon>Ascomycota</taxon>
        <taxon>Pezizomycotina</taxon>
        <taxon>Sordariomycetes</taxon>
        <taxon>Hypocreomycetidae</taxon>
        <taxon>Glomerellales</taxon>
        <taxon>Plectosphaerellaceae</taxon>
        <taxon>Plectosphaerella</taxon>
    </lineage>
</organism>
<dbReference type="Gene3D" id="3.20.20.100">
    <property type="entry name" value="NADP-dependent oxidoreductase domain"/>
    <property type="match status" value="1"/>
</dbReference>
<evidence type="ECO:0000256" key="6">
    <source>
        <dbReference type="PIRSR" id="PIRSR000097-3"/>
    </source>
</evidence>
<dbReference type="Pfam" id="PF00248">
    <property type="entry name" value="Aldo_ket_red"/>
    <property type="match status" value="1"/>
</dbReference>
<dbReference type="Proteomes" id="UP000770015">
    <property type="component" value="Unassembled WGS sequence"/>
</dbReference>
<dbReference type="AlphaFoldDB" id="A0A9P9AED3"/>
<evidence type="ECO:0000256" key="2">
    <source>
        <dbReference type="ARBA" id="ARBA00022857"/>
    </source>
</evidence>
<dbReference type="EMBL" id="JAGSXJ010000003">
    <property type="protein sequence ID" value="KAH6694147.1"/>
    <property type="molecule type" value="Genomic_DNA"/>
</dbReference>
<keyword evidence="2" id="KW-0521">NADP</keyword>